<dbReference type="EMBL" id="CAEKKB010000007">
    <property type="protein sequence ID" value="CAB4319072.1"/>
    <property type="molecule type" value="Genomic_DNA"/>
</dbReference>
<dbReference type="Proteomes" id="UP000507245">
    <property type="component" value="Unassembled WGS sequence"/>
</dbReference>
<feature type="domain" description="FBD" evidence="1">
    <location>
        <begin position="59"/>
        <end position="79"/>
    </location>
</feature>
<dbReference type="AlphaFoldDB" id="A0A6J5Y3D6"/>
<gene>
    <name evidence="2" type="ORF">ORAREDHAP_LOCUS46239</name>
</gene>
<accession>A0A6J5Y3D6</accession>
<reference evidence="3" key="1">
    <citation type="journal article" date="2020" name="Genome Biol.">
        <title>Gamete binning: chromosome-level and haplotype-resolved genome assembly enabled by high-throughput single-cell sequencing of gamete genomes.</title>
        <authorList>
            <person name="Campoy J.A."/>
            <person name="Sun H."/>
            <person name="Goel M."/>
            <person name="Jiao W.-B."/>
            <person name="Folz-Donahue K."/>
            <person name="Wang N."/>
            <person name="Rubio M."/>
            <person name="Liu C."/>
            <person name="Kukat C."/>
            <person name="Ruiz D."/>
            <person name="Huettel B."/>
            <person name="Schneeberger K."/>
        </authorList>
    </citation>
    <scope>NUCLEOTIDE SEQUENCE [LARGE SCALE GENOMIC DNA]</scope>
    <source>
        <strain evidence="3">cv. Rojo Pasion</strain>
    </source>
</reference>
<evidence type="ECO:0000313" key="3">
    <source>
        <dbReference type="Proteomes" id="UP000507245"/>
    </source>
</evidence>
<evidence type="ECO:0000259" key="1">
    <source>
        <dbReference type="Pfam" id="PF08387"/>
    </source>
</evidence>
<evidence type="ECO:0000313" key="2">
    <source>
        <dbReference type="EMBL" id="CAB4319072.1"/>
    </source>
</evidence>
<proteinExistence type="predicted"/>
<sequence>MAIGERPPCMAIGAVFYGDFMPLLLENCSGFNMGYWRLQNISFIHQLKDVTIELSIGSNGIRFAKYVLEHARNLKKMTFFSFTSAVESSHQMKGRQGLSTQTSRELNQINCHPYAVRGFV</sequence>
<name>A0A6J5Y3D6_PRUAR</name>
<keyword evidence="3" id="KW-1185">Reference proteome</keyword>
<protein>
    <recommendedName>
        <fullName evidence="1">FBD domain-containing protein</fullName>
    </recommendedName>
</protein>
<dbReference type="InterPro" id="IPR006566">
    <property type="entry name" value="FBD"/>
</dbReference>
<organism evidence="2 3">
    <name type="scientific">Prunus armeniaca</name>
    <name type="common">Apricot</name>
    <name type="synonym">Armeniaca vulgaris</name>
    <dbReference type="NCBI Taxonomy" id="36596"/>
    <lineage>
        <taxon>Eukaryota</taxon>
        <taxon>Viridiplantae</taxon>
        <taxon>Streptophyta</taxon>
        <taxon>Embryophyta</taxon>
        <taxon>Tracheophyta</taxon>
        <taxon>Spermatophyta</taxon>
        <taxon>Magnoliopsida</taxon>
        <taxon>eudicotyledons</taxon>
        <taxon>Gunneridae</taxon>
        <taxon>Pentapetalae</taxon>
        <taxon>rosids</taxon>
        <taxon>fabids</taxon>
        <taxon>Rosales</taxon>
        <taxon>Rosaceae</taxon>
        <taxon>Amygdaloideae</taxon>
        <taxon>Amygdaleae</taxon>
        <taxon>Prunus</taxon>
    </lineage>
</organism>
<dbReference type="Pfam" id="PF08387">
    <property type="entry name" value="FBD"/>
    <property type="match status" value="1"/>
</dbReference>